<feature type="transmembrane region" description="Helical" evidence="1">
    <location>
        <begin position="57"/>
        <end position="77"/>
    </location>
</feature>
<keyword evidence="1" id="KW-1133">Transmembrane helix</keyword>
<comment type="caution">
    <text evidence="2">The sequence shown here is derived from an EMBL/GenBank/DDBJ whole genome shotgun (WGS) entry which is preliminary data.</text>
</comment>
<evidence type="ECO:0000313" key="2">
    <source>
        <dbReference type="EMBL" id="MEJ8644962.1"/>
    </source>
</evidence>
<feature type="transmembrane region" description="Helical" evidence="1">
    <location>
        <begin position="30"/>
        <end position="51"/>
    </location>
</feature>
<organism evidence="2 3">
    <name type="scientific">Streptomyces caledonius</name>
    <dbReference type="NCBI Taxonomy" id="3134107"/>
    <lineage>
        <taxon>Bacteria</taxon>
        <taxon>Bacillati</taxon>
        <taxon>Actinomycetota</taxon>
        <taxon>Actinomycetes</taxon>
        <taxon>Kitasatosporales</taxon>
        <taxon>Streptomycetaceae</taxon>
        <taxon>Streptomyces</taxon>
    </lineage>
</organism>
<feature type="transmembrane region" description="Helical" evidence="1">
    <location>
        <begin position="89"/>
        <end position="109"/>
    </location>
</feature>
<accession>A0ABU8UAS2</accession>
<keyword evidence="1" id="KW-0472">Membrane</keyword>
<dbReference type="Proteomes" id="UP001382904">
    <property type="component" value="Unassembled WGS sequence"/>
</dbReference>
<keyword evidence="3" id="KW-1185">Reference proteome</keyword>
<feature type="transmembrane region" description="Helical" evidence="1">
    <location>
        <begin position="6"/>
        <end position="23"/>
    </location>
</feature>
<reference evidence="2 3" key="1">
    <citation type="submission" date="2024-03" db="EMBL/GenBank/DDBJ databases">
        <title>Novel Streptomyces species of biotechnological and ecological value are a feature of Machair soil.</title>
        <authorList>
            <person name="Prole J.R."/>
            <person name="Goodfellow M."/>
            <person name="Allenby N."/>
            <person name="Ward A.C."/>
        </authorList>
    </citation>
    <scope>NUCLEOTIDE SEQUENCE [LARGE SCALE GENOMIC DNA]</scope>
    <source>
        <strain evidence="2 3">MS1.HAVA.3</strain>
    </source>
</reference>
<evidence type="ECO:0000313" key="3">
    <source>
        <dbReference type="Proteomes" id="UP001382904"/>
    </source>
</evidence>
<evidence type="ECO:0000256" key="1">
    <source>
        <dbReference type="SAM" id="Phobius"/>
    </source>
</evidence>
<proteinExistence type="predicted"/>
<dbReference type="EMBL" id="JBBKAM010000002">
    <property type="protein sequence ID" value="MEJ8644962.1"/>
    <property type="molecule type" value="Genomic_DNA"/>
</dbReference>
<sequence length="111" mass="11640">METQLALAVAAVLLLVGGVLWWRRLRGSRLGTAASLLGLAGLALDVAGSTTGLTATFAPALALLLLGLWWTGVGLALRPSRPWLARLTLLLAGLTLLDAFDKAVLMIPWTP</sequence>
<gene>
    <name evidence="2" type="ORF">WKI68_34440</name>
</gene>
<keyword evidence="1" id="KW-0812">Transmembrane</keyword>
<name>A0ABU8UAS2_9ACTN</name>
<protein>
    <submittedName>
        <fullName evidence="2">Uncharacterized protein</fullName>
    </submittedName>
</protein>